<dbReference type="AlphaFoldDB" id="A0A2H3EET8"/>
<feature type="region of interest" description="Disordered" evidence="1">
    <location>
        <begin position="93"/>
        <end position="121"/>
    </location>
</feature>
<dbReference type="Proteomes" id="UP000217790">
    <property type="component" value="Unassembled WGS sequence"/>
</dbReference>
<organism evidence="2 3">
    <name type="scientific">Armillaria gallica</name>
    <name type="common">Bulbous honey fungus</name>
    <name type="synonym">Armillaria bulbosa</name>
    <dbReference type="NCBI Taxonomy" id="47427"/>
    <lineage>
        <taxon>Eukaryota</taxon>
        <taxon>Fungi</taxon>
        <taxon>Dikarya</taxon>
        <taxon>Basidiomycota</taxon>
        <taxon>Agaricomycotina</taxon>
        <taxon>Agaricomycetes</taxon>
        <taxon>Agaricomycetidae</taxon>
        <taxon>Agaricales</taxon>
        <taxon>Marasmiineae</taxon>
        <taxon>Physalacriaceae</taxon>
        <taxon>Armillaria</taxon>
    </lineage>
</organism>
<evidence type="ECO:0000256" key="1">
    <source>
        <dbReference type="SAM" id="MobiDB-lite"/>
    </source>
</evidence>
<keyword evidence="3" id="KW-1185">Reference proteome</keyword>
<dbReference type="EMBL" id="KZ293645">
    <property type="protein sequence ID" value="PBL01539.1"/>
    <property type="molecule type" value="Genomic_DNA"/>
</dbReference>
<feature type="compositionally biased region" description="Polar residues" evidence="1">
    <location>
        <begin position="196"/>
        <end position="217"/>
    </location>
</feature>
<evidence type="ECO:0000313" key="2">
    <source>
        <dbReference type="EMBL" id="PBL01539.1"/>
    </source>
</evidence>
<gene>
    <name evidence="2" type="ORF">ARMGADRAFT_220130</name>
</gene>
<accession>A0A2H3EET8</accession>
<name>A0A2H3EET8_ARMGA</name>
<dbReference type="OrthoDB" id="3001433at2759"/>
<feature type="compositionally biased region" description="Basic and acidic residues" evidence="1">
    <location>
        <begin position="220"/>
        <end position="231"/>
    </location>
</feature>
<dbReference type="InParanoid" id="A0A2H3EET8"/>
<feature type="compositionally biased region" description="Basic and acidic residues" evidence="1">
    <location>
        <begin position="110"/>
        <end position="121"/>
    </location>
</feature>
<reference evidence="3" key="1">
    <citation type="journal article" date="2017" name="Nat. Ecol. Evol.">
        <title>Genome expansion and lineage-specific genetic innovations in the forest pathogenic fungi Armillaria.</title>
        <authorList>
            <person name="Sipos G."/>
            <person name="Prasanna A.N."/>
            <person name="Walter M.C."/>
            <person name="O'Connor E."/>
            <person name="Balint B."/>
            <person name="Krizsan K."/>
            <person name="Kiss B."/>
            <person name="Hess J."/>
            <person name="Varga T."/>
            <person name="Slot J."/>
            <person name="Riley R."/>
            <person name="Boka B."/>
            <person name="Rigling D."/>
            <person name="Barry K."/>
            <person name="Lee J."/>
            <person name="Mihaltcheva S."/>
            <person name="LaButti K."/>
            <person name="Lipzen A."/>
            <person name="Waldron R."/>
            <person name="Moloney N.M."/>
            <person name="Sperisen C."/>
            <person name="Kredics L."/>
            <person name="Vagvoelgyi C."/>
            <person name="Patrignani A."/>
            <person name="Fitzpatrick D."/>
            <person name="Nagy I."/>
            <person name="Doyle S."/>
            <person name="Anderson J.B."/>
            <person name="Grigoriev I.V."/>
            <person name="Gueldener U."/>
            <person name="Muensterkoetter M."/>
            <person name="Nagy L.G."/>
        </authorList>
    </citation>
    <scope>NUCLEOTIDE SEQUENCE [LARGE SCALE GENOMIC DNA]</scope>
    <source>
        <strain evidence="3">Ar21-2</strain>
    </source>
</reference>
<protein>
    <submittedName>
        <fullName evidence="2">Uncharacterized protein</fullName>
    </submittedName>
</protein>
<proteinExistence type="predicted"/>
<evidence type="ECO:0000313" key="3">
    <source>
        <dbReference type="Proteomes" id="UP000217790"/>
    </source>
</evidence>
<feature type="region of interest" description="Disordered" evidence="1">
    <location>
        <begin position="156"/>
        <end position="231"/>
    </location>
</feature>
<sequence length="231" mass="25267">MASIVSRAPRSCSLASACLVEARPNITVPFFSPHKGYILRVCPFRLSLSTHSSCFVPLHCNHTTPLKEVLKHFPCGIVAQKVLVSTASDNPTDFFRPLPHEGPQSQRGSYAERPRSDERYHSTAQAGRYMPEGSPLPFIPSEDSNVTVNSPMAFTRPVPGSDLTPTDLEPTPSLEQNKMHGSSTESLGPAFRRVSRSPTTYARTGSALSPVHEQSTDMMLDFRGDGTLRSP</sequence>
<feature type="compositionally biased region" description="Polar residues" evidence="1">
    <location>
        <begin position="173"/>
        <end position="186"/>
    </location>
</feature>